<dbReference type="InterPro" id="IPR017896">
    <property type="entry name" value="4Fe4S_Fe-S-bd"/>
</dbReference>
<protein>
    <recommendedName>
        <fullName evidence="5">4Fe-4S ferredoxin-type domain-containing protein</fullName>
    </recommendedName>
</protein>
<evidence type="ECO:0000256" key="3">
    <source>
        <dbReference type="ARBA" id="ARBA00023004"/>
    </source>
</evidence>
<keyword evidence="1" id="KW-0004">4Fe-4S</keyword>
<dbReference type="AlphaFoldDB" id="A0A0H5SF93"/>
<sequence>MAKKLAQIDKAVCVACGSCVKVCPRKAISIWQGLYAIVDENRCIGCGICAKECPASIISIERLEVGA</sequence>
<dbReference type="GO" id="GO:0046872">
    <property type="term" value="F:metal ion binding"/>
    <property type="evidence" value="ECO:0007669"/>
    <property type="project" value="UniProtKB-KW"/>
</dbReference>
<accession>A0A0H5SF93</accession>
<dbReference type="SUPFAM" id="SSF54862">
    <property type="entry name" value="4Fe-4S ferredoxins"/>
    <property type="match status" value="1"/>
</dbReference>
<evidence type="ECO:0000256" key="4">
    <source>
        <dbReference type="ARBA" id="ARBA00023014"/>
    </source>
</evidence>
<dbReference type="RefSeq" id="WP_103202276.1">
    <property type="nucleotide sequence ID" value="NZ_CVTD020000011.1"/>
</dbReference>
<keyword evidence="2" id="KW-0479">Metal-binding</keyword>
<evidence type="ECO:0000256" key="1">
    <source>
        <dbReference type="ARBA" id="ARBA00022485"/>
    </source>
</evidence>
<keyword evidence="3" id="KW-0408">Iron</keyword>
<evidence type="ECO:0000259" key="5">
    <source>
        <dbReference type="PROSITE" id="PS51379"/>
    </source>
</evidence>
<dbReference type="InterPro" id="IPR017900">
    <property type="entry name" value="4Fe4S_Fe_S_CS"/>
</dbReference>
<dbReference type="GO" id="GO:0051539">
    <property type="term" value="F:4 iron, 4 sulfur cluster binding"/>
    <property type="evidence" value="ECO:0007669"/>
    <property type="project" value="UniProtKB-KW"/>
</dbReference>
<dbReference type="OrthoDB" id="9804603at2"/>
<dbReference type="PROSITE" id="PS00198">
    <property type="entry name" value="4FE4S_FER_1"/>
    <property type="match status" value="2"/>
</dbReference>
<dbReference type="Pfam" id="PF14697">
    <property type="entry name" value="Fer4_21"/>
    <property type="match status" value="1"/>
</dbReference>
<feature type="domain" description="4Fe-4S ferredoxin-type" evidence="5">
    <location>
        <begin position="4"/>
        <end position="33"/>
    </location>
</feature>
<keyword evidence="4" id="KW-0411">Iron-sulfur</keyword>
<proteinExistence type="predicted"/>
<dbReference type="PANTHER" id="PTHR43687:SF1">
    <property type="entry name" value="FERREDOXIN III"/>
    <property type="match status" value="1"/>
</dbReference>
<reference evidence="6 7" key="1">
    <citation type="submission" date="2015-06" db="EMBL/GenBank/DDBJ databases">
        <authorList>
            <person name="Wibberg Daniel"/>
        </authorList>
    </citation>
    <scope>NUCLEOTIDE SEQUENCE [LARGE SCALE GENOMIC DNA]</scope>
    <source>
        <strain evidence="6 7">T3/55T</strain>
    </source>
</reference>
<keyword evidence="7" id="KW-1185">Reference proteome</keyword>
<dbReference type="EMBL" id="CVTD020000011">
    <property type="protein sequence ID" value="CRZ34152.1"/>
    <property type="molecule type" value="Genomic_DNA"/>
</dbReference>
<evidence type="ECO:0000256" key="2">
    <source>
        <dbReference type="ARBA" id="ARBA00022723"/>
    </source>
</evidence>
<organism evidence="6 7">
    <name type="scientific">Herbinix hemicellulosilytica</name>
    <dbReference type="NCBI Taxonomy" id="1564487"/>
    <lineage>
        <taxon>Bacteria</taxon>
        <taxon>Bacillati</taxon>
        <taxon>Bacillota</taxon>
        <taxon>Clostridia</taxon>
        <taxon>Lachnospirales</taxon>
        <taxon>Lachnospiraceae</taxon>
        <taxon>Herbinix</taxon>
    </lineage>
</organism>
<evidence type="ECO:0000313" key="6">
    <source>
        <dbReference type="EMBL" id="CRZ34152.1"/>
    </source>
</evidence>
<evidence type="ECO:0000313" key="7">
    <source>
        <dbReference type="Proteomes" id="UP000236497"/>
    </source>
</evidence>
<dbReference type="Proteomes" id="UP000236497">
    <property type="component" value="Unassembled WGS sequence"/>
</dbReference>
<gene>
    <name evidence="6" type="ORF">HHT355_0949</name>
</gene>
<feature type="domain" description="4Fe-4S ferredoxin-type" evidence="5">
    <location>
        <begin position="34"/>
        <end position="63"/>
    </location>
</feature>
<dbReference type="Gene3D" id="3.30.70.20">
    <property type="match status" value="2"/>
</dbReference>
<dbReference type="PROSITE" id="PS51379">
    <property type="entry name" value="4FE4S_FER_2"/>
    <property type="match status" value="2"/>
</dbReference>
<dbReference type="InterPro" id="IPR050572">
    <property type="entry name" value="Fe-S_Ferredoxin"/>
</dbReference>
<name>A0A0H5SF93_HERHM</name>
<dbReference type="PANTHER" id="PTHR43687">
    <property type="entry name" value="ADENYLYLSULFATE REDUCTASE, BETA SUBUNIT"/>
    <property type="match status" value="1"/>
</dbReference>